<dbReference type="InterPro" id="IPR036259">
    <property type="entry name" value="MFS_trans_sf"/>
</dbReference>
<organism evidence="8 9">
    <name type="scientific">Actinoallomurus vinaceus</name>
    <dbReference type="NCBI Taxonomy" id="1080074"/>
    <lineage>
        <taxon>Bacteria</taxon>
        <taxon>Bacillati</taxon>
        <taxon>Actinomycetota</taxon>
        <taxon>Actinomycetes</taxon>
        <taxon>Streptosporangiales</taxon>
        <taxon>Thermomonosporaceae</taxon>
        <taxon>Actinoallomurus</taxon>
    </lineage>
</organism>
<evidence type="ECO:0000313" key="8">
    <source>
        <dbReference type="EMBL" id="GAA4625838.1"/>
    </source>
</evidence>
<feature type="transmembrane region" description="Helical" evidence="6">
    <location>
        <begin position="305"/>
        <end position="324"/>
    </location>
</feature>
<feature type="transmembrane region" description="Helical" evidence="6">
    <location>
        <begin position="88"/>
        <end position="107"/>
    </location>
</feature>
<feature type="transmembrane region" description="Helical" evidence="6">
    <location>
        <begin position="336"/>
        <end position="355"/>
    </location>
</feature>
<dbReference type="Pfam" id="PF07690">
    <property type="entry name" value="MFS_1"/>
    <property type="match status" value="1"/>
</dbReference>
<protein>
    <submittedName>
        <fullName evidence="8">MFS transporter</fullName>
    </submittedName>
</protein>
<evidence type="ECO:0000256" key="4">
    <source>
        <dbReference type="ARBA" id="ARBA00022989"/>
    </source>
</evidence>
<feature type="transmembrane region" description="Helical" evidence="6">
    <location>
        <begin position="20"/>
        <end position="43"/>
    </location>
</feature>
<evidence type="ECO:0000256" key="3">
    <source>
        <dbReference type="ARBA" id="ARBA00022692"/>
    </source>
</evidence>
<feature type="transmembrane region" description="Helical" evidence="6">
    <location>
        <begin position="113"/>
        <end position="135"/>
    </location>
</feature>
<dbReference type="CDD" id="cd17321">
    <property type="entry name" value="MFS_MMR_MDR_like"/>
    <property type="match status" value="1"/>
</dbReference>
<keyword evidence="3 6" id="KW-0812">Transmembrane</keyword>
<comment type="caution">
    <text evidence="8">The sequence shown here is derived from an EMBL/GenBank/DDBJ whole genome shotgun (WGS) entry which is preliminary data.</text>
</comment>
<evidence type="ECO:0000256" key="1">
    <source>
        <dbReference type="ARBA" id="ARBA00004651"/>
    </source>
</evidence>
<dbReference type="InterPro" id="IPR020846">
    <property type="entry name" value="MFS_dom"/>
</dbReference>
<feature type="domain" description="Major facilitator superfamily (MFS) profile" evidence="7">
    <location>
        <begin position="18"/>
        <end position="490"/>
    </location>
</feature>
<dbReference type="Gene3D" id="1.20.1720.10">
    <property type="entry name" value="Multidrug resistance protein D"/>
    <property type="match status" value="1"/>
</dbReference>
<keyword evidence="2" id="KW-0813">Transport</keyword>
<comment type="subcellular location">
    <subcellularLocation>
        <location evidence="1">Cell membrane</location>
        <topology evidence="1">Multi-pass membrane protein</topology>
    </subcellularLocation>
</comment>
<dbReference type="Gene3D" id="1.20.1250.20">
    <property type="entry name" value="MFS general substrate transporter like domains"/>
    <property type="match status" value="1"/>
</dbReference>
<feature type="transmembrane region" description="Helical" evidence="6">
    <location>
        <begin position="411"/>
        <end position="430"/>
    </location>
</feature>
<feature type="transmembrane region" description="Helical" evidence="6">
    <location>
        <begin position="278"/>
        <end position="299"/>
    </location>
</feature>
<keyword evidence="9" id="KW-1185">Reference proteome</keyword>
<feature type="transmembrane region" description="Helical" evidence="6">
    <location>
        <begin position="147"/>
        <end position="171"/>
    </location>
</feature>
<dbReference type="PANTHER" id="PTHR42718">
    <property type="entry name" value="MAJOR FACILITATOR SUPERFAMILY MULTIDRUG TRANSPORTER MFSC"/>
    <property type="match status" value="1"/>
</dbReference>
<dbReference type="EMBL" id="BAABHK010000004">
    <property type="protein sequence ID" value="GAA4625838.1"/>
    <property type="molecule type" value="Genomic_DNA"/>
</dbReference>
<proteinExistence type="predicted"/>
<feature type="transmembrane region" description="Helical" evidence="6">
    <location>
        <begin position="367"/>
        <end position="390"/>
    </location>
</feature>
<feature type="transmembrane region" description="Helical" evidence="6">
    <location>
        <begin position="466"/>
        <end position="486"/>
    </location>
</feature>
<name>A0ABP8U7Q8_9ACTN</name>
<gene>
    <name evidence="8" type="ORF">GCM10023196_031580</name>
</gene>
<dbReference type="InterPro" id="IPR011701">
    <property type="entry name" value="MFS"/>
</dbReference>
<evidence type="ECO:0000313" key="9">
    <source>
        <dbReference type="Proteomes" id="UP001501442"/>
    </source>
</evidence>
<reference evidence="9" key="1">
    <citation type="journal article" date="2019" name="Int. J. Syst. Evol. Microbiol.">
        <title>The Global Catalogue of Microorganisms (GCM) 10K type strain sequencing project: providing services to taxonomists for standard genome sequencing and annotation.</title>
        <authorList>
            <consortium name="The Broad Institute Genomics Platform"/>
            <consortium name="The Broad Institute Genome Sequencing Center for Infectious Disease"/>
            <person name="Wu L."/>
            <person name="Ma J."/>
        </authorList>
    </citation>
    <scope>NUCLEOTIDE SEQUENCE [LARGE SCALE GENOMIC DNA]</scope>
    <source>
        <strain evidence="9">JCM 17939</strain>
    </source>
</reference>
<dbReference type="RefSeq" id="WP_345431552.1">
    <property type="nucleotide sequence ID" value="NZ_BAABHK010000004.1"/>
</dbReference>
<keyword evidence="5 6" id="KW-0472">Membrane</keyword>
<dbReference type="PROSITE" id="PS50850">
    <property type="entry name" value="MFS"/>
    <property type="match status" value="1"/>
</dbReference>
<feature type="transmembrane region" description="Helical" evidence="6">
    <location>
        <begin position="208"/>
        <end position="226"/>
    </location>
</feature>
<accession>A0ABP8U7Q8</accession>
<evidence type="ECO:0000256" key="5">
    <source>
        <dbReference type="ARBA" id="ARBA00023136"/>
    </source>
</evidence>
<keyword evidence="4 6" id="KW-1133">Transmembrane helix</keyword>
<feature type="transmembrane region" description="Helical" evidence="6">
    <location>
        <begin position="238"/>
        <end position="257"/>
    </location>
</feature>
<feature type="transmembrane region" description="Helical" evidence="6">
    <location>
        <begin position="55"/>
        <end position="76"/>
    </location>
</feature>
<evidence type="ECO:0000259" key="7">
    <source>
        <dbReference type="PROSITE" id="PS50850"/>
    </source>
</evidence>
<dbReference type="SUPFAM" id="SSF103473">
    <property type="entry name" value="MFS general substrate transporter"/>
    <property type="match status" value="1"/>
</dbReference>
<feature type="transmembrane region" description="Helical" evidence="6">
    <location>
        <begin position="177"/>
        <end position="196"/>
    </location>
</feature>
<dbReference type="PANTHER" id="PTHR42718:SF9">
    <property type="entry name" value="MAJOR FACILITATOR SUPERFAMILY MULTIDRUG TRANSPORTER MFSC"/>
    <property type="match status" value="1"/>
</dbReference>
<evidence type="ECO:0000256" key="2">
    <source>
        <dbReference type="ARBA" id="ARBA00022448"/>
    </source>
</evidence>
<sequence length="491" mass="49937">MTLQTALPTPADQGHPRRTLILALMAACATMTVALVAAINLAVPKLAASSLHPSAAQLLWIVDAYVIVFACLLIPAGAVGDRYGRKGALLAGLAVFAAGCVASALAPDVGALIAGRAVTGLGAALVMPATLSLTVQAFPPRLRAQAIASWTAATGIAGIVGNIGGGLVLEYLPWQGLFWAVAPVMLILLALSARIAPRSERHPADLDLVGCGVLVLAFVALLYGIIEGPELGWSSSPVLGAFAASALVLGLFVAYALRAAHPLIDPRIFRVARLRSGVSGVTVTFFGLFALFFVNAQYLQYVKGFSPLLTGVAIGPLALGMMVVSRRSVALAARFGGRRVVLAGMLAVACGLGLLSTVDPETPYAGYAAYLVLMSVGMGLAVPALSTAVIGGLPPARAGLGSGLNGAAREVGSALGVAVLGTILSTRFAAGLPAGVHARTIGQALARSGPDAHARVVSAFTDAMAAGYRVIALIVLAAAFVVAFWYRPAEK</sequence>
<dbReference type="Proteomes" id="UP001501442">
    <property type="component" value="Unassembled WGS sequence"/>
</dbReference>
<evidence type="ECO:0000256" key="6">
    <source>
        <dbReference type="SAM" id="Phobius"/>
    </source>
</evidence>